<dbReference type="EMBL" id="FNJL01000036">
    <property type="protein sequence ID" value="SDP88678.1"/>
    <property type="molecule type" value="Genomic_DNA"/>
</dbReference>
<reference evidence="3" key="1">
    <citation type="submission" date="2016-10" db="EMBL/GenBank/DDBJ databases">
        <authorList>
            <person name="Varghese N."/>
            <person name="Submissions S."/>
        </authorList>
    </citation>
    <scope>NUCLEOTIDE SEQUENCE [LARGE SCALE GENOMIC DNA]</scope>
    <source>
        <strain evidence="3">DSM 17101</strain>
    </source>
</reference>
<keyword evidence="1" id="KW-0732">Signal</keyword>
<sequence length="250" mass="26554">MRNATARRAVLAALAGSMVMSAANAGSVAGNGGATEVTQILNNVELVQQSAQMYQQVQQTLQQVQMMQSQLKNLLTAPQQLWGQAQQDLIQLTQLVSQTQAIGYAAANVDQQFRQAFPGFAASAGNTTYGAKYKDLITKAMGGLNSALQGAGLNARQFDSERSAIAQIQGMSGSSEGALQAVQAGNMIASQTVDQLQKMRQLLQTQAQAEANYLGMQAQVQADQTDALQTMLKQGDGTVRRSGQSGFRGY</sequence>
<accession>A0A1H0WDK1</accession>
<gene>
    <name evidence="2" type="ORF">SAMN04489708_13641</name>
</gene>
<feature type="signal peptide" evidence="1">
    <location>
        <begin position="1"/>
        <end position="25"/>
    </location>
</feature>
<keyword evidence="3" id="KW-1185">Reference proteome</keyword>
<evidence type="ECO:0000313" key="2">
    <source>
        <dbReference type="EMBL" id="SDP88678.1"/>
    </source>
</evidence>
<dbReference type="AlphaFoldDB" id="A0A1H0WDK1"/>
<evidence type="ECO:0000313" key="3">
    <source>
        <dbReference type="Proteomes" id="UP000199317"/>
    </source>
</evidence>
<dbReference type="Proteomes" id="UP000199317">
    <property type="component" value="Unassembled WGS sequence"/>
</dbReference>
<dbReference type="InterPro" id="IPR014147">
    <property type="entry name" value="T4SS_TrbJ"/>
</dbReference>
<organism evidence="2 3">
    <name type="scientific">Paracidovorax cattleyae</name>
    <dbReference type="NCBI Taxonomy" id="80868"/>
    <lineage>
        <taxon>Bacteria</taxon>
        <taxon>Pseudomonadati</taxon>
        <taxon>Pseudomonadota</taxon>
        <taxon>Betaproteobacteria</taxon>
        <taxon>Burkholderiales</taxon>
        <taxon>Comamonadaceae</taxon>
        <taxon>Paracidovorax</taxon>
    </lineage>
</organism>
<protein>
    <submittedName>
        <fullName evidence="2">P-type conjugative transfer protein TrbJ</fullName>
    </submittedName>
</protein>
<evidence type="ECO:0000256" key="1">
    <source>
        <dbReference type="SAM" id="SignalP"/>
    </source>
</evidence>
<dbReference type="NCBIfam" id="TIGR02780">
    <property type="entry name" value="TrbJ_Ti"/>
    <property type="match status" value="1"/>
</dbReference>
<proteinExistence type="predicted"/>
<feature type="chain" id="PRO_5011770649" evidence="1">
    <location>
        <begin position="26"/>
        <end position="250"/>
    </location>
</feature>
<name>A0A1H0WDK1_9BURK</name>